<feature type="non-terminal residue" evidence="1">
    <location>
        <position position="36"/>
    </location>
</feature>
<dbReference type="AlphaFoldDB" id="A0A381ZGP9"/>
<name>A0A381ZGP9_9ZZZZ</name>
<reference evidence="1" key="1">
    <citation type="submission" date="2018-05" db="EMBL/GenBank/DDBJ databases">
        <authorList>
            <person name="Lanie J.A."/>
            <person name="Ng W.-L."/>
            <person name="Kazmierczak K.M."/>
            <person name="Andrzejewski T.M."/>
            <person name="Davidsen T.M."/>
            <person name="Wayne K.J."/>
            <person name="Tettelin H."/>
            <person name="Glass J.I."/>
            <person name="Rusch D."/>
            <person name="Podicherti R."/>
            <person name="Tsui H.-C.T."/>
            <person name="Winkler M.E."/>
        </authorList>
    </citation>
    <scope>NUCLEOTIDE SEQUENCE</scope>
</reference>
<accession>A0A381ZGP9</accession>
<sequence length="36" mass="4172">MGCCQCQGIKKMFDEKMARRELKRYLKKGPTSGVFC</sequence>
<dbReference type="EMBL" id="UINC01021093">
    <property type="protein sequence ID" value="SVA87917.1"/>
    <property type="molecule type" value="Genomic_DNA"/>
</dbReference>
<organism evidence="1">
    <name type="scientific">marine metagenome</name>
    <dbReference type="NCBI Taxonomy" id="408172"/>
    <lineage>
        <taxon>unclassified sequences</taxon>
        <taxon>metagenomes</taxon>
        <taxon>ecological metagenomes</taxon>
    </lineage>
</organism>
<protein>
    <submittedName>
        <fullName evidence="1">Uncharacterized protein</fullName>
    </submittedName>
</protein>
<evidence type="ECO:0000313" key="1">
    <source>
        <dbReference type="EMBL" id="SVA87917.1"/>
    </source>
</evidence>
<gene>
    <name evidence="1" type="ORF">METZ01_LOCUS140771</name>
</gene>
<proteinExistence type="predicted"/>